<keyword evidence="6" id="KW-0256">Endoplasmic reticulum</keyword>
<comment type="caution">
    <text evidence="11">The sequence shown here is derived from an EMBL/GenBank/DDBJ whole genome shotgun (WGS) entry which is preliminary data.</text>
</comment>
<dbReference type="Pfam" id="PF07787">
    <property type="entry name" value="TMEM43"/>
    <property type="match status" value="1"/>
</dbReference>
<keyword evidence="5 10" id="KW-0812">Transmembrane</keyword>
<keyword evidence="8 10" id="KW-0472">Membrane</keyword>
<dbReference type="GO" id="GO:0005637">
    <property type="term" value="C:nuclear inner membrane"/>
    <property type="evidence" value="ECO:0007669"/>
    <property type="project" value="TreeGrafter"/>
</dbReference>
<proteinExistence type="inferred from homology"/>
<protein>
    <submittedName>
        <fullName evidence="11">Uncharacterized protein</fullName>
    </submittedName>
</protein>
<evidence type="ECO:0000256" key="7">
    <source>
        <dbReference type="ARBA" id="ARBA00022989"/>
    </source>
</evidence>
<evidence type="ECO:0000256" key="9">
    <source>
        <dbReference type="ARBA" id="ARBA00023242"/>
    </source>
</evidence>
<gene>
    <name evidence="11" type="ORF">PGLA1383_LOCUS11822</name>
</gene>
<feature type="transmembrane region" description="Helical" evidence="10">
    <location>
        <begin position="262"/>
        <end position="289"/>
    </location>
</feature>
<evidence type="ECO:0000256" key="10">
    <source>
        <dbReference type="SAM" id="Phobius"/>
    </source>
</evidence>
<dbReference type="GO" id="GO:0006629">
    <property type="term" value="P:lipid metabolic process"/>
    <property type="evidence" value="ECO:0007669"/>
    <property type="project" value="TreeGrafter"/>
</dbReference>
<evidence type="ECO:0000256" key="6">
    <source>
        <dbReference type="ARBA" id="ARBA00022824"/>
    </source>
</evidence>
<keyword evidence="9" id="KW-0539">Nucleus</keyword>
<evidence type="ECO:0000313" key="12">
    <source>
        <dbReference type="Proteomes" id="UP000654075"/>
    </source>
</evidence>
<keyword evidence="12" id="KW-1185">Reference proteome</keyword>
<evidence type="ECO:0000256" key="1">
    <source>
        <dbReference type="ARBA" id="ARBA00004127"/>
    </source>
</evidence>
<feature type="transmembrane region" description="Helical" evidence="10">
    <location>
        <begin position="232"/>
        <end position="256"/>
    </location>
</feature>
<evidence type="ECO:0000256" key="4">
    <source>
        <dbReference type="ARBA" id="ARBA00006627"/>
    </source>
</evidence>
<accession>A0A813E6I5</accession>
<name>A0A813E6I5_POLGL</name>
<evidence type="ECO:0000256" key="3">
    <source>
        <dbReference type="ARBA" id="ARBA00004586"/>
    </source>
</evidence>
<evidence type="ECO:0000256" key="2">
    <source>
        <dbReference type="ARBA" id="ARBA00004259"/>
    </source>
</evidence>
<dbReference type="PANTHER" id="PTHR13416">
    <property type="match status" value="1"/>
</dbReference>
<dbReference type="Proteomes" id="UP000654075">
    <property type="component" value="Unassembled WGS sequence"/>
</dbReference>
<evidence type="ECO:0000313" key="11">
    <source>
        <dbReference type="EMBL" id="CAE8593219.1"/>
    </source>
</evidence>
<dbReference type="EMBL" id="CAJNNV010006190">
    <property type="protein sequence ID" value="CAE8593219.1"/>
    <property type="molecule type" value="Genomic_DNA"/>
</dbReference>
<dbReference type="AlphaFoldDB" id="A0A813E6I5"/>
<reference evidence="11" key="1">
    <citation type="submission" date="2021-02" db="EMBL/GenBank/DDBJ databases">
        <authorList>
            <person name="Dougan E. K."/>
            <person name="Rhodes N."/>
            <person name="Thang M."/>
            <person name="Chan C."/>
        </authorList>
    </citation>
    <scope>NUCLEOTIDE SEQUENCE</scope>
</reference>
<keyword evidence="7 10" id="KW-1133">Transmembrane helix</keyword>
<sequence length="326" mass="35840">MWSSQKIDSGSFHESSSHRNILMLPALALGKETSTNDAVQYGDHHFVPCDLVAQLDNFQDASSLVGASVYTTSGGKFDQKGDWYYYLSGRLLDSNTCQIGDMRVRFEYVPDGPATILALQTDDEKLAGCGTFLPYRLVSRGFFGYLSGKELQRSLVAEGKLSGDDLYERGACGGPLASLCCCCNLVKKLFAQLSPPQIYGMFRGQLSAQECFERLSSQAVAKKWMFRLLGWVLLYAGFMAFLHPLFVVFDIIPFLGPYFGTFVNYAVGIVAFLGTLAVATLVVSLAYMVYHPLLGLLYLLLTGAILAAPMIISHLLQSNEDFKVLA</sequence>
<organism evidence="11 12">
    <name type="scientific">Polarella glacialis</name>
    <name type="common">Dinoflagellate</name>
    <dbReference type="NCBI Taxonomy" id="89957"/>
    <lineage>
        <taxon>Eukaryota</taxon>
        <taxon>Sar</taxon>
        <taxon>Alveolata</taxon>
        <taxon>Dinophyceae</taxon>
        <taxon>Suessiales</taxon>
        <taxon>Suessiaceae</taxon>
        <taxon>Polarella</taxon>
    </lineage>
</organism>
<dbReference type="OrthoDB" id="410725at2759"/>
<comment type="similarity">
    <text evidence="4">Belongs to the TMEM43 family.</text>
</comment>
<evidence type="ECO:0000256" key="8">
    <source>
        <dbReference type="ARBA" id="ARBA00023136"/>
    </source>
</evidence>
<dbReference type="GO" id="GO:0005789">
    <property type="term" value="C:endoplasmic reticulum membrane"/>
    <property type="evidence" value="ECO:0007669"/>
    <property type="project" value="UniProtKB-SubCell"/>
</dbReference>
<feature type="transmembrane region" description="Helical" evidence="10">
    <location>
        <begin position="296"/>
        <end position="316"/>
    </location>
</feature>
<dbReference type="PANTHER" id="PTHR13416:SF2">
    <property type="entry name" value="TRANSMEMBRANE PROTEIN 43"/>
    <property type="match status" value="1"/>
</dbReference>
<dbReference type="InterPro" id="IPR012430">
    <property type="entry name" value="TMEM43_fam"/>
</dbReference>
<dbReference type="GO" id="GO:0071763">
    <property type="term" value="P:nuclear membrane organization"/>
    <property type="evidence" value="ECO:0007669"/>
    <property type="project" value="TreeGrafter"/>
</dbReference>
<comment type="subcellular location">
    <subcellularLocation>
        <location evidence="1">Endomembrane system</location>
        <topology evidence="1">Multi-pass membrane protein</topology>
    </subcellularLocation>
    <subcellularLocation>
        <location evidence="3">Endoplasmic reticulum membrane</location>
    </subcellularLocation>
    <subcellularLocation>
        <location evidence="2">Nucleus envelope</location>
    </subcellularLocation>
</comment>
<evidence type="ECO:0000256" key="5">
    <source>
        <dbReference type="ARBA" id="ARBA00022692"/>
    </source>
</evidence>